<dbReference type="EMBL" id="JAMKFB020000003">
    <property type="protein sequence ID" value="KAL0196978.1"/>
    <property type="molecule type" value="Genomic_DNA"/>
</dbReference>
<dbReference type="AlphaFoldDB" id="A0ABD0RF48"/>
<proteinExistence type="predicted"/>
<name>A0ABD0RF48_CIRMR</name>
<feature type="non-terminal residue" evidence="1">
    <location>
        <position position="59"/>
    </location>
</feature>
<keyword evidence="2" id="KW-1185">Reference proteome</keyword>
<feature type="non-terminal residue" evidence="1">
    <location>
        <position position="1"/>
    </location>
</feature>
<comment type="caution">
    <text evidence="1">The sequence shown here is derived from an EMBL/GenBank/DDBJ whole genome shotgun (WGS) entry which is preliminary data.</text>
</comment>
<accession>A0ABD0RF48</accession>
<dbReference type="Proteomes" id="UP001529510">
    <property type="component" value="Unassembled WGS sequence"/>
</dbReference>
<organism evidence="1 2">
    <name type="scientific">Cirrhinus mrigala</name>
    <name type="common">Mrigala</name>
    <dbReference type="NCBI Taxonomy" id="683832"/>
    <lineage>
        <taxon>Eukaryota</taxon>
        <taxon>Metazoa</taxon>
        <taxon>Chordata</taxon>
        <taxon>Craniata</taxon>
        <taxon>Vertebrata</taxon>
        <taxon>Euteleostomi</taxon>
        <taxon>Actinopterygii</taxon>
        <taxon>Neopterygii</taxon>
        <taxon>Teleostei</taxon>
        <taxon>Ostariophysi</taxon>
        <taxon>Cypriniformes</taxon>
        <taxon>Cyprinidae</taxon>
        <taxon>Labeoninae</taxon>
        <taxon>Labeonini</taxon>
        <taxon>Cirrhinus</taxon>
    </lineage>
</organism>
<evidence type="ECO:0000313" key="2">
    <source>
        <dbReference type="Proteomes" id="UP001529510"/>
    </source>
</evidence>
<gene>
    <name evidence="1" type="ORF">M9458_005518</name>
</gene>
<reference evidence="1 2" key="1">
    <citation type="submission" date="2024-05" db="EMBL/GenBank/DDBJ databases">
        <title>Genome sequencing and assembly of Indian major carp, Cirrhinus mrigala (Hamilton, 1822).</title>
        <authorList>
            <person name="Mohindra V."/>
            <person name="Chowdhury L.M."/>
            <person name="Lal K."/>
            <person name="Jena J.K."/>
        </authorList>
    </citation>
    <scope>NUCLEOTIDE SEQUENCE [LARGE SCALE GENOMIC DNA]</scope>
    <source>
        <strain evidence="1">CM1030</strain>
        <tissue evidence="1">Blood</tissue>
    </source>
</reference>
<evidence type="ECO:0000313" key="1">
    <source>
        <dbReference type="EMBL" id="KAL0196978.1"/>
    </source>
</evidence>
<sequence length="59" mass="6550">CRQQVCCRRRSISQGHGVRIPFSLVTVFTSCPGLRTAQTCCTSMLHGKTSSRIEPRPLT</sequence>
<protein>
    <submittedName>
        <fullName evidence="1">Uncharacterized protein</fullName>
    </submittedName>
</protein>